<keyword evidence="4 7" id="KW-0378">Hydrolase</keyword>
<evidence type="ECO:0000313" key="8">
    <source>
        <dbReference type="Proteomes" id="UP000572635"/>
    </source>
</evidence>
<dbReference type="PANTHER" id="PTHR20854:SF4">
    <property type="entry name" value="INOSITOL-1-MONOPHOSPHATASE-RELATED"/>
    <property type="match status" value="1"/>
</dbReference>
<dbReference type="InterPro" id="IPR020583">
    <property type="entry name" value="Inositol_monoP_metal-BS"/>
</dbReference>
<feature type="binding site" evidence="6">
    <location>
        <position position="73"/>
    </location>
    <ligand>
        <name>Mg(2+)</name>
        <dbReference type="ChEBI" id="CHEBI:18420"/>
        <label>1</label>
        <note>catalytic</note>
    </ligand>
</feature>
<accession>A0A7W8VGG1</accession>
<feature type="binding site" evidence="6">
    <location>
        <position position="214"/>
    </location>
    <ligand>
        <name>Mg(2+)</name>
        <dbReference type="ChEBI" id="CHEBI:18420"/>
        <label>1</label>
        <note>catalytic</note>
    </ligand>
</feature>
<dbReference type="SUPFAM" id="SSF56655">
    <property type="entry name" value="Carbohydrate phosphatase"/>
    <property type="match status" value="1"/>
</dbReference>
<evidence type="ECO:0000256" key="3">
    <source>
        <dbReference type="ARBA" id="ARBA00022723"/>
    </source>
</evidence>
<organism evidence="7 8">
    <name type="scientific">Nocardiopsis composta</name>
    <dbReference type="NCBI Taxonomy" id="157465"/>
    <lineage>
        <taxon>Bacteria</taxon>
        <taxon>Bacillati</taxon>
        <taxon>Actinomycetota</taxon>
        <taxon>Actinomycetes</taxon>
        <taxon>Streptosporangiales</taxon>
        <taxon>Nocardiopsidaceae</taxon>
        <taxon>Nocardiopsis</taxon>
    </lineage>
</organism>
<feature type="binding site" evidence="6">
    <location>
        <position position="91"/>
    </location>
    <ligand>
        <name>Mg(2+)</name>
        <dbReference type="ChEBI" id="CHEBI:18420"/>
        <label>1</label>
        <note>catalytic</note>
    </ligand>
</feature>
<dbReference type="GO" id="GO:0008934">
    <property type="term" value="F:inositol monophosphate 1-phosphatase activity"/>
    <property type="evidence" value="ECO:0007669"/>
    <property type="project" value="TreeGrafter"/>
</dbReference>
<feature type="binding site" evidence="6">
    <location>
        <position position="94"/>
    </location>
    <ligand>
        <name>Mg(2+)</name>
        <dbReference type="ChEBI" id="CHEBI:18420"/>
        <label>1</label>
        <note>catalytic</note>
    </ligand>
</feature>
<evidence type="ECO:0000256" key="6">
    <source>
        <dbReference type="PIRSR" id="PIRSR600760-2"/>
    </source>
</evidence>
<sequence length="271" mass="28845">MSRRRLRLDTLATALTGAVLEVGVLLREWRSDAGATSGVWEGSQFKAEADTMAHGALSDRLRALEPGVPVLSEEDSASLVADRPDVHWMIDPIDGTASFVHGYPGYVTQAALMEGGVPVVSAIYAPENDVMYAAVRGVGATRNGDHLPRLSPAPVGTGALIDNTPEPRGIALAVYRHFGFGEYLESGSIGLKLCRIAEGAAQLFVKDVPIRDWDVAAPQLVLEETGAGLLRLDGTRFDHRGGYESGGLIAGTDEAACAEVARWHRSWSRGG</sequence>
<dbReference type="InterPro" id="IPR000760">
    <property type="entry name" value="Inositol_monophosphatase-like"/>
</dbReference>
<keyword evidence="3 6" id="KW-0479">Metal-binding</keyword>
<evidence type="ECO:0000256" key="4">
    <source>
        <dbReference type="ARBA" id="ARBA00022801"/>
    </source>
</evidence>
<dbReference type="Pfam" id="PF00459">
    <property type="entry name" value="Inositol_P"/>
    <property type="match status" value="1"/>
</dbReference>
<dbReference type="RefSeq" id="WP_184398264.1">
    <property type="nucleotide sequence ID" value="NZ_BAAAJD010000080.1"/>
</dbReference>
<gene>
    <name evidence="7" type="ORF">HDA36_005595</name>
</gene>
<keyword evidence="8" id="KW-1185">Reference proteome</keyword>
<dbReference type="Gene3D" id="3.30.540.10">
    <property type="entry name" value="Fructose-1,6-Bisphosphatase, subunit A, domain 1"/>
    <property type="match status" value="1"/>
</dbReference>
<dbReference type="GO" id="GO:0006020">
    <property type="term" value="P:inositol metabolic process"/>
    <property type="evidence" value="ECO:0007669"/>
    <property type="project" value="TreeGrafter"/>
</dbReference>
<proteinExistence type="predicted"/>
<keyword evidence="5 6" id="KW-0460">Magnesium</keyword>
<feature type="binding site" evidence="6">
    <location>
        <position position="93"/>
    </location>
    <ligand>
        <name>Mg(2+)</name>
        <dbReference type="ChEBI" id="CHEBI:18420"/>
        <label>2</label>
    </ligand>
</feature>
<dbReference type="PROSITE" id="PS00629">
    <property type="entry name" value="IMP_1"/>
    <property type="match status" value="1"/>
</dbReference>
<dbReference type="Gene3D" id="3.40.190.80">
    <property type="match status" value="1"/>
</dbReference>
<comment type="cofactor">
    <cofactor evidence="6">
        <name>Mg(2+)</name>
        <dbReference type="ChEBI" id="CHEBI:18420"/>
    </cofactor>
</comment>
<protein>
    <recommendedName>
        <fullName evidence="2">inositol-phosphate phosphatase</fullName>
        <ecNumber evidence="2">3.1.3.25</ecNumber>
    </recommendedName>
</protein>
<evidence type="ECO:0000313" key="7">
    <source>
        <dbReference type="EMBL" id="MBB5435447.1"/>
    </source>
</evidence>
<comment type="caution">
    <text evidence="7">The sequence shown here is derived from an EMBL/GenBank/DDBJ whole genome shotgun (WGS) entry which is preliminary data.</text>
</comment>
<dbReference type="EMBL" id="JACHDB010000002">
    <property type="protein sequence ID" value="MBB5435447.1"/>
    <property type="molecule type" value="Genomic_DNA"/>
</dbReference>
<comment type="catalytic activity">
    <reaction evidence="1">
        <text>a myo-inositol phosphate + H2O = myo-inositol + phosphate</text>
        <dbReference type="Rhea" id="RHEA:24056"/>
        <dbReference type="ChEBI" id="CHEBI:15377"/>
        <dbReference type="ChEBI" id="CHEBI:17268"/>
        <dbReference type="ChEBI" id="CHEBI:43474"/>
        <dbReference type="ChEBI" id="CHEBI:84139"/>
        <dbReference type="EC" id="3.1.3.25"/>
    </reaction>
</comment>
<reference evidence="7 8" key="1">
    <citation type="submission" date="2020-08" db="EMBL/GenBank/DDBJ databases">
        <title>Sequencing the genomes of 1000 actinobacteria strains.</title>
        <authorList>
            <person name="Klenk H.-P."/>
        </authorList>
    </citation>
    <scope>NUCLEOTIDE SEQUENCE [LARGE SCALE GENOMIC DNA]</scope>
    <source>
        <strain evidence="7 8">DSM 44551</strain>
    </source>
</reference>
<dbReference type="AlphaFoldDB" id="A0A7W8VGG1"/>
<dbReference type="GO" id="GO:0007165">
    <property type="term" value="P:signal transduction"/>
    <property type="evidence" value="ECO:0007669"/>
    <property type="project" value="TreeGrafter"/>
</dbReference>
<dbReference type="GO" id="GO:0046872">
    <property type="term" value="F:metal ion binding"/>
    <property type="evidence" value="ECO:0007669"/>
    <property type="project" value="UniProtKB-KW"/>
</dbReference>
<dbReference type="EC" id="3.1.3.25" evidence="2"/>
<evidence type="ECO:0000256" key="5">
    <source>
        <dbReference type="ARBA" id="ARBA00022842"/>
    </source>
</evidence>
<dbReference type="PROSITE" id="PS00630">
    <property type="entry name" value="IMP_2"/>
    <property type="match status" value="1"/>
</dbReference>
<evidence type="ECO:0000256" key="1">
    <source>
        <dbReference type="ARBA" id="ARBA00001033"/>
    </source>
</evidence>
<dbReference type="Proteomes" id="UP000572635">
    <property type="component" value="Unassembled WGS sequence"/>
</dbReference>
<dbReference type="InterPro" id="IPR020550">
    <property type="entry name" value="Inositol_monophosphatase_CS"/>
</dbReference>
<evidence type="ECO:0000256" key="2">
    <source>
        <dbReference type="ARBA" id="ARBA00013106"/>
    </source>
</evidence>
<dbReference type="PRINTS" id="PR00377">
    <property type="entry name" value="IMPHPHTASES"/>
</dbReference>
<dbReference type="PANTHER" id="PTHR20854">
    <property type="entry name" value="INOSITOL MONOPHOSPHATASE"/>
    <property type="match status" value="1"/>
</dbReference>
<name>A0A7W8VGG1_9ACTN</name>
<dbReference type="GO" id="GO:0046854">
    <property type="term" value="P:phosphatidylinositol phosphate biosynthetic process"/>
    <property type="evidence" value="ECO:0007669"/>
    <property type="project" value="InterPro"/>
</dbReference>